<dbReference type="PROSITE" id="PS00382">
    <property type="entry name" value="CLP_PROTEASE_HIS"/>
    <property type="match status" value="1"/>
</dbReference>
<evidence type="ECO:0000256" key="3">
    <source>
        <dbReference type="ARBA" id="ARBA00022801"/>
    </source>
</evidence>
<dbReference type="PROSITE" id="PS00381">
    <property type="entry name" value="CLP_PROTEASE_SER"/>
    <property type="match status" value="1"/>
</dbReference>
<reference evidence="10 11" key="1">
    <citation type="journal article" date="2012" name="Nucleic Acids Res.">
        <title>Sequencing of the smallest Apicomplexan genome from the human pathogen Babesia microti.</title>
        <authorList>
            <person name="Cornillot E."/>
            <person name="Hadj-Kaddour K."/>
            <person name="Dassouli A."/>
            <person name="Noel B."/>
            <person name="Ranwez V."/>
            <person name="Vacherie B."/>
            <person name="Augagneur Y."/>
            <person name="Bres V."/>
            <person name="Duclos A."/>
            <person name="Randazzo S."/>
            <person name="Carcy B."/>
            <person name="Debierre-Grockiego F."/>
            <person name="Delbecq S."/>
            <person name="Moubri-Menage K."/>
            <person name="Shams-Eldin H."/>
            <person name="Usmani-Brown S."/>
            <person name="Bringaud F."/>
            <person name="Wincker P."/>
            <person name="Vivares C.P."/>
            <person name="Schwarz R.T."/>
            <person name="Schetters T.P."/>
            <person name="Krause P.J."/>
            <person name="Gorenflot A."/>
            <person name="Berry V."/>
            <person name="Barbe V."/>
            <person name="Ben Mamoun C."/>
        </authorList>
    </citation>
    <scope>NUCLEOTIDE SEQUENCE [LARGE SCALE GENOMIC DNA]</scope>
    <source>
        <strain evidence="10 11">RI</strain>
    </source>
</reference>
<dbReference type="GO" id="GO:0009368">
    <property type="term" value="C:endopeptidase Clp complex"/>
    <property type="evidence" value="ECO:0007669"/>
    <property type="project" value="TreeGrafter"/>
</dbReference>
<dbReference type="InterPro" id="IPR023562">
    <property type="entry name" value="ClpP/TepA"/>
</dbReference>
<dbReference type="AlphaFoldDB" id="I7J694"/>
<dbReference type="EMBL" id="FO082872">
    <property type="protein sequence ID" value="CCF73597.1"/>
    <property type="molecule type" value="Genomic_DNA"/>
</dbReference>
<keyword evidence="2 7" id="KW-0645">Protease</keyword>
<dbReference type="OMA" id="IHQPYSE"/>
<dbReference type="CDD" id="cd07017">
    <property type="entry name" value="S14_ClpP_2"/>
    <property type="match status" value="1"/>
</dbReference>
<dbReference type="PANTHER" id="PTHR10381">
    <property type="entry name" value="ATP-DEPENDENT CLP PROTEASE PROTEOLYTIC SUBUNIT"/>
    <property type="match status" value="1"/>
</dbReference>
<evidence type="ECO:0000256" key="6">
    <source>
        <dbReference type="PROSITE-ProRule" id="PRU10086"/>
    </source>
</evidence>
<dbReference type="GO" id="GO:0006515">
    <property type="term" value="P:protein quality control for misfolded or incompletely synthesized proteins"/>
    <property type="evidence" value="ECO:0007669"/>
    <property type="project" value="TreeGrafter"/>
</dbReference>
<evidence type="ECO:0000256" key="4">
    <source>
        <dbReference type="ARBA" id="ARBA00022825"/>
    </source>
</evidence>
<keyword evidence="4 7" id="KW-0720">Serine protease</keyword>
<evidence type="ECO:0000256" key="9">
    <source>
        <dbReference type="SAM" id="Phobius"/>
    </source>
</evidence>
<keyword evidence="9" id="KW-0472">Membrane</keyword>
<dbReference type="SUPFAM" id="SSF52096">
    <property type="entry name" value="ClpP/crotonase"/>
    <property type="match status" value="1"/>
</dbReference>
<name>I7J694_BABMR</name>
<proteinExistence type="inferred from homology"/>
<dbReference type="PRINTS" id="PR00127">
    <property type="entry name" value="CLPPROTEASEP"/>
</dbReference>
<keyword evidence="9" id="KW-0812">Transmembrane</keyword>
<dbReference type="InterPro" id="IPR033135">
    <property type="entry name" value="ClpP_His_AS"/>
</dbReference>
<feature type="active site" evidence="6">
    <location>
        <position position="160"/>
    </location>
</feature>
<evidence type="ECO:0000313" key="11">
    <source>
        <dbReference type="Proteomes" id="UP000002899"/>
    </source>
</evidence>
<dbReference type="Proteomes" id="UP000002899">
    <property type="component" value="Chromosome II"/>
</dbReference>
<organism evidence="10 11">
    <name type="scientific">Babesia microti (strain RI)</name>
    <dbReference type="NCBI Taxonomy" id="1133968"/>
    <lineage>
        <taxon>Eukaryota</taxon>
        <taxon>Sar</taxon>
        <taxon>Alveolata</taxon>
        <taxon>Apicomplexa</taxon>
        <taxon>Aconoidasida</taxon>
        <taxon>Piroplasmida</taxon>
        <taxon>Babesiidae</taxon>
        <taxon>Babesia</taxon>
    </lineage>
</organism>
<evidence type="ECO:0000256" key="2">
    <source>
        <dbReference type="ARBA" id="ARBA00022670"/>
    </source>
</evidence>
<dbReference type="Gene3D" id="3.90.226.10">
    <property type="entry name" value="2-enoyl-CoA Hydratase, Chain A, domain 1"/>
    <property type="match status" value="1"/>
</dbReference>
<keyword evidence="11" id="KW-1185">Reference proteome</keyword>
<dbReference type="EC" id="3.4.21.92" evidence="7"/>
<dbReference type="PANTHER" id="PTHR10381:SF11">
    <property type="entry name" value="ATP-DEPENDENT CLP PROTEASE PROTEOLYTIC SUBUNIT, MITOCHONDRIAL"/>
    <property type="match status" value="1"/>
</dbReference>
<dbReference type="GO" id="GO:0004252">
    <property type="term" value="F:serine-type endopeptidase activity"/>
    <property type="evidence" value="ECO:0007669"/>
    <property type="project" value="UniProtKB-EC"/>
</dbReference>
<evidence type="ECO:0000313" key="10">
    <source>
        <dbReference type="EMBL" id="CCF73597.1"/>
    </source>
</evidence>
<dbReference type="Pfam" id="PF00574">
    <property type="entry name" value="CLP_protease"/>
    <property type="match status" value="1"/>
</dbReference>
<gene>
    <name evidence="10" type="ORF">BMR1_02g02195</name>
</gene>
<dbReference type="OrthoDB" id="1721884at2759"/>
<dbReference type="InterPro" id="IPR001907">
    <property type="entry name" value="ClpP"/>
</dbReference>
<evidence type="ECO:0000256" key="8">
    <source>
        <dbReference type="RuleBase" id="RU003567"/>
    </source>
</evidence>
<dbReference type="GO" id="GO:0004176">
    <property type="term" value="F:ATP-dependent peptidase activity"/>
    <property type="evidence" value="ECO:0007669"/>
    <property type="project" value="InterPro"/>
</dbReference>
<dbReference type="HAMAP" id="MF_00444">
    <property type="entry name" value="ClpP"/>
    <property type="match status" value="1"/>
</dbReference>
<dbReference type="RefSeq" id="XP_012648206.1">
    <property type="nucleotide sequence ID" value="XM_012792752.1"/>
</dbReference>
<keyword evidence="3 7" id="KW-0378">Hydrolase</keyword>
<dbReference type="InterPro" id="IPR029045">
    <property type="entry name" value="ClpP/crotonase-like_dom_sf"/>
</dbReference>
<dbReference type="VEuPathDB" id="PiroplasmaDB:BMR1_02g02195"/>
<reference evidence="10 11" key="3">
    <citation type="journal article" date="2016" name="Sci. Rep.">
        <title>Genome-wide diversity and gene expression profiling of Babesia microti isolates identify polymorphic genes that mediate host-pathogen interactions.</title>
        <authorList>
            <person name="Silva J.C."/>
            <person name="Cornillot E."/>
            <person name="McCracken C."/>
            <person name="Usmani-Brown S."/>
            <person name="Dwivedi A."/>
            <person name="Ifeonu O.O."/>
            <person name="Crabtree J."/>
            <person name="Gotia H.T."/>
            <person name="Virji A.Z."/>
            <person name="Reynes C."/>
            <person name="Colinge J."/>
            <person name="Kumar V."/>
            <person name="Lawres L."/>
            <person name="Pazzi J.E."/>
            <person name="Pablo J.V."/>
            <person name="Hung C."/>
            <person name="Brancato J."/>
            <person name="Kumari P."/>
            <person name="Orvis J."/>
            <person name="Tretina K."/>
            <person name="Chibucos M."/>
            <person name="Ott S."/>
            <person name="Sadzewicz L."/>
            <person name="Sengamalay N."/>
            <person name="Shetty A.C."/>
            <person name="Su Q."/>
            <person name="Tallon L."/>
            <person name="Fraser C.M."/>
            <person name="Frutos R."/>
            <person name="Molina D.M."/>
            <person name="Krause P.J."/>
            <person name="Ben Mamoun C."/>
        </authorList>
    </citation>
    <scope>NUCLEOTIDE SEQUENCE [LARGE SCALE GENOMIC DNA]</scope>
    <source>
        <strain evidence="10 11">RI</strain>
    </source>
</reference>
<feature type="active site" evidence="5">
    <location>
        <position position="135"/>
    </location>
</feature>
<evidence type="ECO:0000256" key="7">
    <source>
        <dbReference type="RuleBase" id="RU000549"/>
    </source>
</evidence>
<sequence length="244" mass="27111">MQRRESLIFNTIIAVFLTFLAFPQITFCFRISSTFQSYPHSYGDKFNLFSKLTAKDSVELSHLNSRKVFLTGQVDDELAHKITTQLIHLHNLNSSEPIKLYINSPGGSVTAGLAIYDIIREIGLVETLCLGQAASMGAFLLAAGVKGRRSAYPSARIMIHQPIGGAHGQATDIEIQANEILNTRQFLSRHLSYLTGKSLAEIESDCDRDYFMNPTEALKYGIIDKIISTDTSSILIDSNNYLMP</sequence>
<dbReference type="InterPro" id="IPR018215">
    <property type="entry name" value="ClpP_Ser_AS"/>
</dbReference>
<dbReference type="GeneID" id="24424225"/>
<dbReference type="GO" id="GO:0051117">
    <property type="term" value="F:ATPase binding"/>
    <property type="evidence" value="ECO:0007669"/>
    <property type="project" value="TreeGrafter"/>
</dbReference>
<accession>I7J694</accession>
<keyword evidence="9" id="KW-1133">Transmembrane helix</keyword>
<evidence type="ECO:0000256" key="5">
    <source>
        <dbReference type="PROSITE-ProRule" id="PRU10085"/>
    </source>
</evidence>
<protein>
    <recommendedName>
        <fullName evidence="8">ATP-dependent Clp protease proteolytic subunit</fullName>
        <ecNumber evidence="7">3.4.21.92</ecNumber>
    </recommendedName>
</protein>
<evidence type="ECO:0000256" key="1">
    <source>
        <dbReference type="ARBA" id="ARBA00007039"/>
    </source>
</evidence>
<reference evidence="10 11" key="2">
    <citation type="journal article" date="2013" name="PLoS ONE">
        <title>Whole genome mapping and re-organization of the nuclear and mitochondrial genomes of Babesia microti isolates.</title>
        <authorList>
            <person name="Cornillot E."/>
            <person name="Dassouli A."/>
            <person name="Garg A."/>
            <person name="Pachikara N."/>
            <person name="Randazzo S."/>
            <person name="Depoix D."/>
            <person name="Carcy B."/>
            <person name="Delbecq S."/>
            <person name="Frutos R."/>
            <person name="Silva J.C."/>
            <person name="Sutton R."/>
            <person name="Krause P.J."/>
            <person name="Mamoun C.B."/>
        </authorList>
    </citation>
    <scope>NUCLEOTIDE SEQUENCE [LARGE SCALE GENOMIC DNA]</scope>
    <source>
        <strain evidence="10 11">RI</strain>
    </source>
</reference>
<feature type="transmembrane region" description="Helical" evidence="9">
    <location>
        <begin position="7"/>
        <end position="27"/>
    </location>
</feature>
<dbReference type="KEGG" id="bmic:BMR1_02g02195"/>
<comment type="similarity">
    <text evidence="1 8">Belongs to the peptidase S14 family.</text>
</comment>